<protein>
    <submittedName>
        <fullName evidence="1">Uncharacterized protein</fullName>
    </submittedName>
</protein>
<dbReference type="EMBL" id="CAXLJM020000028">
    <property type="protein sequence ID" value="CAL8096720.1"/>
    <property type="molecule type" value="Genomic_DNA"/>
</dbReference>
<keyword evidence="2" id="KW-1185">Reference proteome</keyword>
<proteinExistence type="predicted"/>
<dbReference type="Proteomes" id="UP001642540">
    <property type="component" value="Unassembled WGS sequence"/>
</dbReference>
<evidence type="ECO:0000313" key="1">
    <source>
        <dbReference type="EMBL" id="CAL8096720.1"/>
    </source>
</evidence>
<evidence type="ECO:0000313" key="2">
    <source>
        <dbReference type="Proteomes" id="UP001642540"/>
    </source>
</evidence>
<accession>A0ABP1QHQ0</accession>
<sequence>MLAPDSRRLGPFCCSVLGNENKNMGIPSSCTELCCNGQKSFPSDRAVAKDIADEYLIKRTVCRTDYVWHYGRSRLQSMEPNSTVFDLLPSSNAIQIQVN</sequence>
<organism evidence="1 2">
    <name type="scientific">Orchesella dallaii</name>
    <dbReference type="NCBI Taxonomy" id="48710"/>
    <lineage>
        <taxon>Eukaryota</taxon>
        <taxon>Metazoa</taxon>
        <taxon>Ecdysozoa</taxon>
        <taxon>Arthropoda</taxon>
        <taxon>Hexapoda</taxon>
        <taxon>Collembola</taxon>
        <taxon>Entomobryomorpha</taxon>
        <taxon>Entomobryoidea</taxon>
        <taxon>Orchesellidae</taxon>
        <taxon>Orchesellinae</taxon>
        <taxon>Orchesella</taxon>
    </lineage>
</organism>
<gene>
    <name evidence="1" type="ORF">ODALV1_LOCUS9432</name>
</gene>
<name>A0ABP1QHQ0_9HEXA</name>
<reference evidence="1 2" key="1">
    <citation type="submission" date="2024-08" db="EMBL/GenBank/DDBJ databases">
        <authorList>
            <person name="Cucini C."/>
            <person name="Frati F."/>
        </authorList>
    </citation>
    <scope>NUCLEOTIDE SEQUENCE [LARGE SCALE GENOMIC DNA]</scope>
</reference>
<comment type="caution">
    <text evidence="1">The sequence shown here is derived from an EMBL/GenBank/DDBJ whole genome shotgun (WGS) entry which is preliminary data.</text>
</comment>